<proteinExistence type="predicted"/>
<accession>A0A4P9XPA7</accession>
<evidence type="ECO:0000313" key="3">
    <source>
        <dbReference type="Proteomes" id="UP000271241"/>
    </source>
</evidence>
<feature type="signal peptide" evidence="1">
    <location>
        <begin position="1"/>
        <end position="26"/>
    </location>
</feature>
<protein>
    <recommendedName>
        <fullName evidence="4">Membrane-associated protein</fullName>
    </recommendedName>
</protein>
<organism evidence="2 3">
    <name type="scientific">Thamnocephalis sphaerospora</name>
    <dbReference type="NCBI Taxonomy" id="78915"/>
    <lineage>
        <taxon>Eukaryota</taxon>
        <taxon>Fungi</taxon>
        <taxon>Fungi incertae sedis</taxon>
        <taxon>Zoopagomycota</taxon>
        <taxon>Zoopagomycotina</taxon>
        <taxon>Zoopagomycetes</taxon>
        <taxon>Zoopagales</taxon>
        <taxon>Sigmoideomycetaceae</taxon>
        <taxon>Thamnocephalis</taxon>
    </lineage>
</organism>
<keyword evidence="1" id="KW-0732">Signal</keyword>
<gene>
    <name evidence="2" type="ORF">THASP1DRAFT_30377</name>
</gene>
<evidence type="ECO:0000313" key="2">
    <source>
        <dbReference type="EMBL" id="RKP07816.1"/>
    </source>
</evidence>
<sequence>MWPWWRPVLALVVCLAANVCLSTAEASVETSRVALSFDADPFRDTIPVTLDLVTRDYFTAPTSERSKENVSDRRCLDAGCTSQCLQAEQSIGYRSCSPDMDDVRRDSGPGRMHRVHAGVGLRWPLATTGGCRFRWPIPEAGRPAPSSGTDSVKQDSTRFAGLYRALAAASEYDDLALMVVWPNEAPGCSSVMELYHAASEHARLLKDKWPMQKVRRLLLLLQSSSALHQVSKRSDGCSKRMTMDTASRQPTALERLDREIAREDPQRVRAQSGGMILSTVVAAVSPDATQEETEMLLATASTPISAVNGMGEANDLVTPSATSANLVMSAAAMAVECQCATDIFLRVSKVCASCMVFFSTEPVIWPEASLLGIGEYVAGNWGLFLMTTGFAWYVLVRGEQPHVAHRRRLRYRRARRQARQLWRVLCCVDTDDNMEDGESTYATSSASTHRADATVSADGYRHEASVGDTTSRAATSDLLRHDAGYTRATYLGHLRQDGADRGRAGNSLADAEEADKDDANLMAASTAMLRTR</sequence>
<keyword evidence="3" id="KW-1185">Reference proteome</keyword>
<name>A0A4P9XPA7_9FUNG</name>
<dbReference type="EMBL" id="KZ992670">
    <property type="protein sequence ID" value="RKP07816.1"/>
    <property type="molecule type" value="Genomic_DNA"/>
</dbReference>
<evidence type="ECO:0008006" key="4">
    <source>
        <dbReference type="Google" id="ProtNLM"/>
    </source>
</evidence>
<dbReference type="Proteomes" id="UP000271241">
    <property type="component" value="Unassembled WGS sequence"/>
</dbReference>
<reference evidence="3" key="1">
    <citation type="journal article" date="2018" name="Nat. Microbiol.">
        <title>Leveraging single-cell genomics to expand the fungal tree of life.</title>
        <authorList>
            <person name="Ahrendt S.R."/>
            <person name="Quandt C.A."/>
            <person name="Ciobanu D."/>
            <person name="Clum A."/>
            <person name="Salamov A."/>
            <person name="Andreopoulos B."/>
            <person name="Cheng J.F."/>
            <person name="Woyke T."/>
            <person name="Pelin A."/>
            <person name="Henrissat B."/>
            <person name="Reynolds N.K."/>
            <person name="Benny G.L."/>
            <person name="Smith M.E."/>
            <person name="James T.Y."/>
            <person name="Grigoriev I.V."/>
        </authorList>
    </citation>
    <scope>NUCLEOTIDE SEQUENCE [LARGE SCALE GENOMIC DNA]</scope>
    <source>
        <strain evidence="3">RSA 1356</strain>
    </source>
</reference>
<dbReference type="OrthoDB" id="5598671at2759"/>
<dbReference type="AlphaFoldDB" id="A0A4P9XPA7"/>
<feature type="chain" id="PRO_5020577985" description="Membrane-associated protein" evidence="1">
    <location>
        <begin position="27"/>
        <end position="532"/>
    </location>
</feature>
<evidence type="ECO:0000256" key="1">
    <source>
        <dbReference type="SAM" id="SignalP"/>
    </source>
</evidence>